<evidence type="ECO:0000313" key="2">
    <source>
        <dbReference type="EMBL" id="MCA9381957.1"/>
    </source>
</evidence>
<feature type="non-terminal residue" evidence="2">
    <location>
        <position position="1"/>
    </location>
</feature>
<dbReference type="Proteomes" id="UP000782843">
    <property type="component" value="Unassembled WGS sequence"/>
</dbReference>
<dbReference type="EMBL" id="JAGQLG010000029">
    <property type="protein sequence ID" value="MCA9381957.1"/>
    <property type="molecule type" value="Genomic_DNA"/>
</dbReference>
<feature type="region of interest" description="Disordered" evidence="1">
    <location>
        <begin position="68"/>
        <end position="88"/>
    </location>
</feature>
<proteinExistence type="predicted"/>
<sequence>CLPAFGGSKANSEVTVMSIRNKLSEEKADKFLVLFASKSTLLSIIGIRFPTQTFLIILTRDSNGISAGVYPDRNQGGNDSERARMTVR</sequence>
<evidence type="ECO:0000256" key="1">
    <source>
        <dbReference type="SAM" id="MobiDB-lite"/>
    </source>
</evidence>
<reference evidence="2" key="1">
    <citation type="submission" date="2020-04" db="EMBL/GenBank/DDBJ databases">
        <authorList>
            <person name="Zhang T."/>
        </authorList>
    </citation>
    <scope>NUCLEOTIDE SEQUENCE</scope>
    <source>
        <strain evidence="2">HKST-UBA10</strain>
    </source>
</reference>
<protein>
    <submittedName>
        <fullName evidence="2">Uncharacterized protein</fullName>
    </submittedName>
</protein>
<dbReference type="AlphaFoldDB" id="A0A955RHL3"/>
<name>A0A955RHL3_9BACT</name>
<comment type="caution">
    <text evidence="2">The sequence shown here is derived from an EMBL/GenBank/DDBJ whole genome shotgun (WGS) entry which is preliminary data.</text>
</comment>
<reference evidence="2" key="2">
    <citation type="journal article" date="2021" name="Microbiome">
        <title>Successional dynamics and alternative stable states in a saline activated sludge microbial community over 9 years.</title>
        <authorList>
            <person name="Wang Y."/>
            <person name="Ye J."/>
            <person name="Ju F."/>
            <person name="Liu L."/>
            <person name="Boyd J.A."/>
            <person name="Deng Y."/>
            <person name="Parks D.H."/>
            <person name="Jiang X."/>
            <person name="Yin X."/>
            <person name="Woodcroft B.J."/>
            <person name="Tyson G.W."/>
            <person name="Hugenholtz P."/>
            <person name="Polz M.F."/>
            <person name="Zhang T."/>
        </authorList>
    </citation>
    <scope>NUCLEOTIDE SEQUENCE</scope>
    <source>
        <strain evidence="2">HKST-UBA10</strain>
    </source>
</reference>
<gene>
    <name evidence="2" type="ORF">KC660_00945</name>
</gene>
<organism evidence="2 3">
    <name type="scientific">Candidatus Dojkabacteria bacterium</name>
    <dbReference type="NCBI Taxonomy" id="2099670"/>
    <lineage>
        <taxon>Bacteria</taxon>
        <taxon>Candidatus Dojkabacteria</taxon>
    </lineage>
</organism>
<accession>A0A955RHL3</accession>
<evidence type="ECO:0000313" key="3">
    <source>
        <dbReference type="Proteomes" id="UP000782843"/>
    </source>
</evidence>
<feature type="compositionally biased region" description="Basic and acidic residues" evidence="1">
    <location>
        <begin position="79"/>
        <end position="88"/>
    </location>
</feature>